<dbReference type="EMBL" id="QGTR01000012">
    <property type="protein sequence ID" value="PWV95354.1"/>
    <property type="molecule type" value="Genomic_DNA"/>
</dbReference>
<dbReference type="Pfam" id="PF01103">
    <property type="entry name" value="Omp85"/>
    <property type="match status" value="1"/>
</dbReference>
<reference evidence="9 10" key="1">
    <citation type="submission" date="2018-05" db="EMBL/GenBank/DDBJ databases">
        <title>Genomic Encyclopedia of Type Strains, Phase IV (KMG-IV): sequencing the most valuable type-strain genomes for metagenomic binning, comparative biology and taxonomic classification.</title>
        <authorList>
            <person name="Goeker M."/>
        </authorList>
    </citation>
    <scope>NUCLEOTIDE SEQUENCE [LARGE SCALE GENOMIC DNA]</scope>
    <source>
        <strain evidence="9 10">DSM 16791</strain>
    </source>
</reference>
<evidence type="ECO:0000256" key="4">
    <source>
        <dbReference type="ARBA" id="ARBA00022729"/>
    </source>
</evidence>
<evidence type="ECO:0000259" key="8">
    <source>
        <dbReference type="Pfam" id="PF01103"/>
    </source>
</evidence>
<evidence type="ECO:0000256" key="6">
    <source>
        <dbReference type="ARBA" id="ARBA00023237"/>
    </source>
</evidence>
<evidence type="ECO:0000256" key="1">
    <source>
        <dbReference type="ARBA" id="ARBA00004370"/>
    </source>
</evidence>
<dbReference type="InterPro" id="IPR000184">
    <property type="entry name" value="Bac_surfAg_D15"/>
</dbReference>
<dbReference type="AlphaFoldDB" id="A0A317PBS4"/>
<keyword evidence="5" id="KW-0472">Membrane</keyword>
<comment type="caution">
    <text evidence="9">The sequence shown here is derived from an EMBL/GenBank/DDBJ whole genome shotgun (WGS) entry which is preliminary data.</text>
</comment>
<dbReference type="PANTHER" id="PTHR12815">
    <property type="entry name" value="SORTING AND ASSEMBLY MACHINERY SAMM50 PROTEIN FAMILY MEMBER"/>
    <property type="match status" value="1"/>
</dbReference>
<feature type="chain" id="PRO_5016294350" evidence="7">
    <location>
        <begin position="24"/>
        <end position="639"/>
    </location>
</feature>
<protein>
    <submittedName>
        <fullName evidence="9">Autotransporter secretion outer membrane protein TamA</fullName>
    </submittedName>
</protein>
<proteinExistence type="predicted"/>
<dbReference type="RefSeq" id="WP_245415473.1">
    <property type="nucleotide sequence ID" value="NZ_QGTR01000012.1"/>
</dbReference>
<evidence type="ECO:0000256" key="5">
    <source>
        <dbReference type="ARBA" id="ARBA00023136"/>
    </source>
</evidence>
<feature type="signal peptide" evidence="7">
    <location>
        <begin position="1"/>
        <end position="23"/>
    </location>
</feature>
<organism evidence="9 10">
    <name type="scientific">Hoeflea marina</name>
    <dbReference type="NCBI Taxonomy" id="274592"/>
    <lineage>
        <taxon>Bacteria</taxon>
        <taxon>Pseudomonadati</taxon>
        <taxon>Pseudomonadota</taxon>
        <taxon>Alphaproteobacteria</taxon>
        <taxon>Hyphomicrobiales</taxon>
        <taxon>Rhizobiaceae</taxon>
        <taxon>Hoeflea</taxon>
    </lineage>
</organism>
<keyword evidence="4 7" id="KW-0732">Signal</keyword>
<accession>A0A317PBS4</accession>
<evidence type="ECO:0000256" key="2">
    <source>
        <dbReference type="ARBA" id="ARBA00022452"/>
    </source>
</evidence>
<evidence type="ECO:0000313" key="9">
    <source>
        <dbReference type="EMBL" id="PWV95354.1"/>
    </source>
</evidence>
<sequence length="639" mass="68516">MKFCALRSRILLAGVLALAIAGAEVGSAAAFELFGIKLFEREGDDDADVIGVPQRYDVVFVESGDRDVDGPLKGASALWKDRDEPAAGAAGLLAKARGDYRSLLATLYSQGRYGGAISITIDGREAADLPPDSEFAEPASVRITVTPGPVFTLREAAIVNQAPPPVDRDDEVALPRDEGFASGEIARSGAILRAERLSVEAWRQQGHAKAEAAERRVAAAHDADVVDARIHIEPGRRAVYGPTGVRGTERMDPEFVRYMTDLPEGQEYDPDDIKRSTDRLARLDVFRSLRIQEDDRIGPAGELPLSVIVQERALRRVGIGGTFSTIEGLGVETYWLHRNLFGRAERLRLEARMSGINGADPRDYTYRVGATFTKPGVFNPNTDFVTSLIGDREVLDAYTRNGVALEAGLTSRLTDDITGRVLATGRYSLFDDPVFGEREFVSAGVLGGLVFDTRDNPADATEGYFAEFVAEPFYEFTYGNAAASFTLEGRAYYGFGEDDRYIAAARLKLGSLVGPSIGEIAPDRLFLAGGGGSVRGYGYRNIGVIAPGDEIVGGKSLIEGSVELRARFTDTIGAVVFADAGYVDESSFPGLSGDLKVGVGAGLRYITGLGPIRFDVAVPLNPGPADPSVAFYVGIGQAF</sequence>
<dbReference type="Gene3D" id="2.40.160.50">
    <property type="entry name" value="membrane protein fhac: a member of the omp85/tpsb transporter family"/>
    <property type="match status" value="1"/>
</dbReference>
<evidence type="ECO:0000313" key="10">
    <source>
        <dbReference type="Proteomes" id="UP000246352"/>
    </source>
</evidence>
<dbReference type="Proteomes" id="UP000246352">
    <property type="component" value="Unassembled WGS sequence"/>
</dbReference>
<evidence type="ECO:0000256" key="3">
    <source>
        <dbReference type="ARBA" id="ARBA00022692"/>
    </source>
</evidence>
<dbReference type="InterPro" id="IPR039910">
    <property type="entry name" value="D15-like"/>
</dbReference>
<feature type="domain" description="Bacterial surface antigen (D15)" evidence="8">
    <location>
        <begin position="339"/>
        <end position="639"/>
    </location>
</feature>
<keyword evidence="2" id="KW-1134">Transmembrane beta strand</keyword>
<keyword evidence="10" id="KW-1185">Reference proteome</keyword>
<dbReference type="PANTHER" id="PTHR12815:SF47">
    <property type="entry name" value="TRANSLOCATION AND ASSEMBLY MODULE SUBUNIT TAMA"/>
    <property type="match status" value="1"/>
</dbReference>
<keyword evidence="6" id="KW-0998">Cell outer membrane</keyword>
<evidence type="ECO:0000256" key="7">
    <source>
        <dbReference type="SAM" id="SignalP"/>
    </source>
</evidence>
<name>A0A317PBS4_9HYPH</name>
<keyword evidence="3" id="KW-0812">Transmembrane</keyword>
<comment type="subcellular location">
    <subcellularLocation>
        <location evidence="1">Membrane</location>
    </subcellularLocation>
</comment>
<dbReference type="Gene3D" id="3.10.20.310">
    <property type="entry name" value="membrane protein fhac"/>
    <property type="match status" value="1"/>
</dbReference>
<dbReference type="GO" id="GO:0019867">
    <property type="term" value="C:outer membrane"/>
    <property type="evidence" value="ECO:0007669"/>
    <property type="project" value="InterPro"/>
</dbReference>
<gene>
    <name evidence="9" type="ORF">DFR52_1125</name>
</gene>